<comment type="domain">
    <text evidence="6">Has three domains with a flexible linker between the domains II and III and assumes an 'L' shape. Domain III is highly mobile and contacts RuvB.</text>
</comment>
<dbReference type="AlphaFoldDB" id="A0A9D1W265"/>
<comment type="similarity">
    <text evidence="6">Belongs to the RuvA family.</text>
</comment>
<sequence length="198" mass="20578">MIGYIKGKVLAAEAGAVLLENGGIGYELVCSGALFAKLASAKEGEAYTYLQVREDGISLFGFVSLEEKKMFLQLVTVSGVGPKMGIAILSGMSVQDIAVAIASSDVKLLSSVKGLGKKTAERIILELREKVNAVPAPAAGAKAPAPVQEKMSDVEEDAVVGLMSLGYTRAESVRAVKGAVERGASGIEEIVMSALRSM</sequence>
<evidence type="ECO:0000313" key="8">
    <source>
        <dbReference type="EMBL" id="HIX51138.1"/>
    </source>
</evidence>
<dbReference type="InterPro" id="IPR036267">
    <property type="entry name" value="RuvA_C_sf"/>
</dbReference>
<accession>A0A9D1W265</accession>
<feature type="region of interest" description="Domain III" evidence="6">
    <location>
        <begin position="148"/>
        <end position="198"/>
    </location>
</feature>
<dbReference type="Pfam" id="PF14520">
    <property type="entry name" value="HHH_5"/>
    <property type="match status" value="1"/>
</dbReference>
<keyword evidence="8" id="KW-0378">Hydrolase</keyword>
<dbReference type="CDD" id="cd14332">
    <property type="entry name" value="UBA_RuvA_C"/>
    <property type="match status" value="1"/>
</dbReference>
<dbReference type="InterPro" id="IPR013849">
    <property type="entry name" value="DNA_helicase_Holl-junc_RuvA_I"/>
</dbReference>
<evidence type="ECO:0000256" key="2">
    <source>
        <dbReference type="ARBA" id="ARBA00022763"/>
    </source>
</evidence>
<keyword evidence="2 6" id="KW-0227">DNA damage</keyword>
<dbReference type="Proteomes" id="UP000886847">
    <property type="component" value="Unassembled WGS sequence"/>
</dbReference>
<feature type="domain" description="Helix-hairpin-helix DNA-binding motif class 1" evidence="7">
    <location>
        <begin position="107"/>
        <end position="126"/>
    </location>
</feature>
<dbReference type="InterPro" id="IPR011114">
    <property type="entry name" value="RuvA_C"/>
</dbReference>
<dbReference type="GO" id="GO:0006281">
    <property type="term" value="P:DNA repair"/>
    <property type="evidence" value="ECO:0007669"/>
    <property type="project" value="UniProtKB-UniRule"/>
</dbReference>
<dbReference type="InterPro" id="IPR000085">
    <property type="entry name" value="RuvA"/>
</dbReference>
<dbReference type="Pfam" id="PF07499">
    <property type="entry name" value="RuvA_C"/>
    <property type="match status" value="1"/>
</dbReference>
<reference evidence="8" key="1">
    <citation type="journal article" date="2021" name="PeerJ">
        <title>Extensive microbial diversity within the chicken gut microbiome revealed by metagenomics and culture.</title>
        <authorList>
            <person name="Gilroy R."/>
            <person name="Ravi A."/>
            <person name="Getino M."/>
            <person name="Pursley I."/>
            <person name="Horton D.L."/>
            <person name="Alikhan N.F."/>
            <person name="Baker D."/>
            <person name="Gharbi K."/>
            <person name="Hall N."/>
            <person name="Watson M."/>
            <person name="Adriaenssens E.M."/>
            <person name="Foster-Nyarko E."/>
            <person name="Jarju S."/>
            <person name="Secka A."/>
            <person name="Antonio M."/>
            <person name="Oren A."/>
            <person name="Chaudhuri R.R."/>
            <person name="La Ragione R."/>
            <person name="Hildebrand F."/>
            <person name="Pallen M.J."/>
        </authorList>
    </citation>
    <scope>NUCLEOTIDE SEQUENCE</scope>
    <source>
        <strain evidence="8">2189</strain>
    </source>
</reference>
<keyword evidence="5 6" id="KW-0234">DNA repair</keyword>
<evidence type="ECO:0000256" key="4">
    <source>
        <dbReference type="ARBA" id="ARBA00023172"/>
    </source>
</evidence>
<dbReference type="EMBL" id="DXEW01000037">
    <property type="protein sequence ID" value="HIX51138.1"/>
    <property type="molecule type" value="Genomic_DNA"/>
</dbReference>
<dbReference type="GO" id="GO:0009378">
    <property type="term" value="F:four-way junction helicase activity"/>
    <property type="evidence" value="ECO:0007669"/>
    <property type="project" value="InterPro"/>
</dbReference>
<protein>
    <recommendedName>
        <fullName evidence="6">Holliday junction branch migration complex subunit RuvA</fullName>
    </recommendedName>
</protein>
<comment type="subcellular location">
    <subcellularLocation>
        <location evidence="6">Cytoplasm</location>
    </subcellularLocation>
</comment>
<feature type="domain" description="Helix-hairpin-helix DNA-binding motif class 1" evidence="7">
    <location>
        <begin position="72"/>
        <end position="91"/>
    </location>
</feature>
<name>A0A9D1W265_9FIRM</name>
<dbReference type="Gene3D" id="1.10.8.10">
    <property type="entry name" value="DNA helicase RuvA subunit, C-terminal domain"/>
    <property type="match status" value="1"/>
</dbReference>
<dbReference type="InterPro" id="IPR010994">
    <property type="entry name" value="RuvA_2-like"/>
</dbReference>
<organism evidence="8 9">
    <name type="scientific">Candidatus Borkfalkia faecavium</name>
    <dbReference type="NCBI Taxonomy" id="2838508"/>
    <lineage>
        <taxon>Bacteria</taxon>
        <taxon>Bacillati</taxon>
        <taxon>Bacillota</taxon>
        <taxon>Clostridia</taxon>
        <taxon>Christensenellales</taxon>
        <taxon>Christensenellaceae</taxon>
        <taxon>Candidatus Borkfalkia</taxon>
    </lineage>
</organism>
<comment type="caution">
    <text evidence="6">Lacks conserved residue(s) required for the propagation of feature annotation.</text>
</comment>
<dbReference type="HAMAP" id="MF_00031">
    <property type="entry name" value="DNA_HJ_migration_RuvA"/>
    <property type="match status" value="1"/>
</dbReference>
<dbReference type="Pfam" id="PF01330">
    <property type="entry name" value="RuvA_N"/>
    <property type="match status" value="1"/>
</dbReference>
<comment type="subunit">
    <text evidence="6">Homotetramer. Forms an RuvA(8)-RuvB(12)-Holliday junction (HJ) complex. HJ DNA is sandwiched between 2 RuvA tetramers; dsDNA enters through RuvA and exits via RuvB. An RuvB hexamer assembles on each DNA strand where it exits the tetramer. Each RuvB hexamer is contacted by two RuvA subunits (via domain III) on 2 adjacent RuvB subunits; this complex drives branch migration. In the full resolvosome a probable DNA-RuvA(4)-RuvB(12)-RuvC(2) complex forms which resolves the HJ.</text>
</comment>
<dbReference type="SUPFAM" id="SSF50249">
    <property type="entry name" value="Nucleic acid-binding proteins"/>
    <property type="match status" value="1"/>
</dbReference>
<keyword evidence="1 6" id="KW-0963">Cytoplasm</keyword>
<keyword evidence="3 6" id="KW-0238">DNA-binding</keyword>
<dbReference type="SUPFAM" id="SSF46929">
    <property type="entry name" value="DNA helicase RuvA subunit, C-terminal domain"/>
    <property type="match status" value="1"/>
</dbReference>
<dbReference type="GO" id="GO:0048476">
    <property type="term" value="C:Holliday junction resolvase complex"/>
    <property type="evidence" value="ECO:0007669"/>
    <property type="project" value="UniProtKB-UniRule"/>
</dbReference>
<dbReference type="NCBIfam" id="TIGR00084">
    <property type="entry name" value="ruvA"/>
    <property type="match status" value="1"/>
</dbReference>
<dbReference type="InterPro" id="IPR012340">
    <property type="entry name" value="NA-bd_OB-fold"/>
</dbReference>
<evidence type="ECO:0000256" key="6">
    <source>
        <dbReference type="HAMAP-Rule" id="MF_00031"/>
    </source>
</evidence>
<dbReference type="GO" id="GO:0005737">
    <property type="term" value="C:cytoplasm"/>
    <property type="evidence" value="ECO:0007669"/>
    <property type="project" value="UniProtKB-SubCell"/>
</dbReference>
<dbReference type="InterPro" id="IPR003583">
    <property type="entry name" value="Hlx-hairpin-Hlx_DNA-bd_motif"/>
</dbReference>
<dbReference type="GO" id="GO:0006310">
    <property type="term" value="P:DNA recombination"/>
    <property type="evidence" value="ECO:0007669"/>
    <property type="project" value="UniProtKB-UniRule"/>
</dbReference>
<gene>
    <name evidence="6 8" type="primary">ruvA</name>
    <name evidence="8" type="ORF">H9851_07660</name>
</gene>
<dbReference type="Gene3D" id="1.10.150.20">
    <property type="entry name" value="5' to 3' exonuclease, C-terminal subdomain"/>
    <property type="match status" value="1"/>
</dbReference>
<dbReference type="GO" id="GO:0000400">
    <property type="term" value="F:four-way junction DNA binding"/>
    <property type="evidence" value="ECO:0007669"/>
    <property type="project" value="UniProtKB-UniRule"/>
</dbReference>
<evidence type="ECO:0000313" key="9">
    <source>
        <dbReference type="Proteomes" id="UP000886847"/>
    </source>
</evidence>
<comment type="caution">
    <text evidence="8">The sequence shown here is derived from an EMBL/GenBank/DDBJ whole genome shotgun (WGS) entry which is preliminary data.</text>
</comment>
<dbReference type="GO" id="GO:0005524">
    <property type="term" value="F:ATP binding"/>
    <property type="evidence" value="ECO:0007669"/>
    <property type="project" value="InterPro"/>
</dbReference>
<evidence type="ECO:0000256" key="3">
    <source>
        <dbReference type="ARBA" id="ARBA00023125"/>
    </source>
</evidence>
<comment type="function">
    <text evidence="6">The RuvA-RuvB-RuvC complex processes Holliday junction (HJ) DNA during genetic recombination and DNA repair, while the RuvA-RuvB complex plays an important role in the rescue of blocked DNA replication forks via replication fork reversal (RFR). RuvA specifically binds to HJ cruciform DNA, conferring on it an open structure. The RuvB hexamer acts as an ATP-dependent pump, pulling dsDNA into and through the RuvAB complex. HJ branch migration allows RuvC to scan DNA until it finds its consensus sequence, where it cleaves and resolves the cruciform DNA.</text>
</comment>
<dbReference type="SUPFAM" id="SSF47781">
    <property type="entry name" value="RuvA domain 2-like"/>
    <property type="match status" value="1"/>
</dbReference>
<dbReference type="GO" id="GO:0016787">
    <property type="term" value="F:hydrolase activity"/>
    <property type="evidence" value="ECO:0007669"/>
    <property type="project" value="UniProtKB-KW"/>
</dbReference>
<dbReference type="GO" id="GO:0009379">
    <property type="term" value="C:Holliday junction helicase complex"/>
    <property type="evidence" value="ECO:0007669"/>
    <property type="project" value="InterPro"/>
</dbReference>
<keyword evidence="4 6" id="KW-0233">DNA recombination</keyword>
<reference evidence="8" key="2">
    <citation type="submission" date="2021-04" db="EMBL/GenBank/DDBJ databases">
        <authorList>
            <person name="Gilroy R."/>
        </authorList>
    </citation>
    <scope>NUCLEOTIDE SEQUENCE</scope>
    <source>
        <strain evidence="8">2189</strain>
    </source>
</reference>
<dbReference type="Gene3D" id="2.40.50.140">
    <property type="entry name" value="Nucleic acid-binding proteins"/>
    <property type="match status" value="1"/>
</dbReference>
<evidence type="ECO:0000259" key="7">
    <source>
        <dbReference type="SMART" id="SM00278"/>
    </source>
</evidence>
<evidence type="ECO:0000256" key="1">
    <source>
        <dbReference type="ARBA" id="ARBA00022490"/>
    </source>
</evidence>
<proteinExistence type="inferred from homology"/>
<evidence type="ECO:0000256" key="5">
    <source>
        <dbReference type="ARBA" id="ARBA00023204"/>
    </source>
</evidence>
<dbReference type="SMART" id="SM00278">
    <property type="entry name" value="HhH1"/>
    <property type="match status" value="2"/>
</dbReference>